<evidence type="ECO:0000256" key="1">
    <source>
        <dbReference type="SAM" id="MobiDB-lite"/>
    </source>
</evidence>
<dbReference type="EMBL" id="BJWG01000002">
    <property type="protein sequence ID" value="GEL94176.1"/>
    <property type="molecule type" value="Genomic_DNA"/>
</dbReference>
<feature type="compositionally biased region" description="Basic and acidic residues" evidence="1">
    <location>
        <begin position="20"/>
        <end position="36"/>
    </location>
</feature>
<keyword evidence="3" id="KW-1185">Reference proteome</keyword>
<feature type="region of interest" description="Disordered" evidence="1">
    <location>
        <begin position="14"/>
        <end position="36"/>
    </location>
</feature>
<protein>
    <submittedName>
        <fullName evidence="2">Uncharacterized protein</fullName>
    </submittedName>
</protein>
<organism evidence="2 3">
    <name type="scientific">Cellulomonas composti</name>
    <dbReference type="NCBI Taxonomy" id="266130"/>
    <lineage>
        <taxon>Bacteria</taxon>
        <taxon>Bacillati</taxon>
        <taxon>Actinomycetota</taxon>
        <taxon>Actinomycetes</taxon>
        <taxon>Micrococcales</taxon>
        <taxon>Cellulomonadaceae</taxon>
        <taxon>Cellulomonas</taxon>
    </lineage>
</organism>
<dbReference type="AlphaFoldDB" id="A0A511J847"/>
<sequence>MPVPLVSSMLMVSSGLCSPPDERGFREKRSQGESGRSLDYDAVFVPDFSLAAPHGWGRCLDAYDERTQGT</sequence>
<proteinExistence type="predicted"/>
<dbReference type="Proteomes" id="UP000321720">
    <property type="component" value="Unassembled WGS sequence"/>
</dbReference>
<name>A0A511J847_9CELL</name>
<gene>
    <name evidence="2" type="ORF">CCO02nite_08340</name>
</gene>
<evidence type="ECO:0000313" key="3">
    <source>
        <dbReference type="Proteomes" id="UP000321720"/>
    </source>
</evidence>
<reference evidence="2 3" key="1">
    <citation type="submission" date="2019-07" db="EMBL/GenBank/DDBJ databases">
        <title>Whole genome shotgun sequence of Cellulomonas composti NBRC 100758.</title>
        <authorList>
            <person name="Hosoyama A."/>
            <person name="Uohara A."/>
            <person name="Ohji S."/>
            <person name="Ichikawa N."/>
        </authorList>
    </citation>
    <scope>NUCLEOTIDE SEQUENCE [LARGE SCALE GENOMIC DNA]</scope>
    <source>
        <strain evidence="2 3">NBRC 100758</strain>
    </source>
</reference>
<evidence type="ECO:0000313" key="2">
    <source>
        <dbReference type="EMBL" id="GEL94176.1"/>
    </source>
</evidence>
<comment type="caution">
    <text evidence="2">The sequence shown here is derived from an EMBL/GenBank/DDBJ whole genome shotgun (WGS) entry which is preliminary data.</text>
</comment>
<accession>A0A511J847</accession>